<dbReference type="FunFam" id="3.30.950.10:FF:000002">
    <property type="entry name" value="Ribosomal RNA small subunit methyltransferase I"/>
    <property type="match status" value="1"/>
</dbReference>
<dbReference type="InterPro" id="IPR014777">
    <property type="entry name" value="4pyrrole_Mease_sub1"/>
</dbReference>
<proteinExistence type="inferred from homology"/>
<dbReference type="NCBIfam" id="TIGR00096">
    <property type="entry name" value="16S rRNA (cytidine(1402)-2'-O)-methyltransferase"/>
    <property type="match status" value="1"/>
</dbReference>
<evidence type="ECO:0000313" key="9">
    <source>
        <dbReference type="Proteomes" id="UP000739538"/>
    </source>
</evidence>
<dbReference type="SUPFAM" id="SSF53790">
    <property type="entry name" value="Tetrapyrrole methylase"/>
    <property type="match status" value="1"/>
</dbReference>
<keyword evidence="4 6" id="KW-0808">Transferase</keyword>
<evidence type="ECO:0000256" key="5">
    <source>
        <dbReference type="ARBA" id="ARBA00022691"/>
    </source>
</evidence>
<evidence type="ECO:0000313" key="8">
    <source>
        <dbReference type="EMBL" id="MCA9754280.1"/>
    </source>
</evidence>
<dbReference type="AlphaFoldDB" id="A0A956SBD4"/>
<dbReference type="EMBL" id="JAGQHS010000002">
    <property type="protein sequence ID" value="MCA9754280.1"/>
    <property type="molecule type" value="Genomic_DNA"/>
</dbReference>
<evidence type="ECO:0000256" key="1">
    <source>
        <dbReference type="ARBA" id="ARBA00022490"/>
    </source>
</evidence>
<feature type="domain" description="Tetrapyrrole methylase" evidence="7">
    <location>
        <begin position="5"/>
        <end position="204"/>
    </location>
</feature>
<evidence type="ECO:0000256" key="2">
    <source>
        <dbReference type="ARBA" id="ARBA00022552"/>
    </source>
</evidence>
<evidence type="ECO:0000259" key="7">
    <source>
        <dbReference type="Pfam" id="PF00590"/>
    </source>
</evidence>
<dbReference type="CDD" id="cd11648">
    <property type="entry name" value="RsmI"/>
    <property type="match status" value="1"/>
</dbReference>
<dbReference type="PIRSF" id="PIRSF005917">
    <property type="entry name" value="MTase_YraL"/>
    <property type="match status" value="1"/>
</dbReference>
<reference evidence="8" key="1">
    <citation type="submission" date="2020-04" db="EMBL/GenBank/DDBJ databases">
        <authorList>
            <person name="Zhang T."/>
        </authorList>
    </citation>
    <scope>NUCLEOTIDE SEQUENCE</scope>
    <source>
        <strain evidence="8">HKST-UBA02</strain>
    </source>
</reference>
<dbReference type="Pfam" id="PF00590">
    <property type="entry name" value="TP_methylase"/>
    <property type="match status" value="1"/>
</dbReference>
<evidence type="ECO:0000256" key="3">
    <source>
        <dbReference type="ARBA" id="ARBA00022603"/>
    </source>
</evidence>
<protein>
    <recommendedName>
        <fullName evidence="6">Ribosomal RNA small subunit methyltransferase I</fullName>
        <ecNumber evidence="6">2.1.1.198</ecNumber>
    </recommendedName>
    <alternativeName>
        <fullName evidence="6">16S rRNA 2'-O-ribose C1402 methyltransferase</fullName>
    </alternativeName>
    <alternativeName>
        <fullName evidence="6">rRNA (cytidine-2'-O-)-methyltransferase RsmI</fullName>
    </alternativeName>
</protein>
<dbReference type="Gene3D" id="3.40.1010.10">
    <property type="entry name" value="Cobalt-precorrin-4 Transmethylase, Domain 1"/>
    <property type="match status" value="1"/>
</dbReference>
<dbReference type="PANTHER" id="PTHR46111">
    <property type="entry name" value="RIBOSOMAL RNA SMALL SUBUNIT METHYLTRANSFERASE I"/>
    <property type="match status" value="1"/>
</dbReference>
<dbReference type="GO" id="GO:0005737">
    <property type="term" value="C:cytoplasm"/>
    <property type="evidence" value="ECO:0007669"/>
    <property type="project" value="UniProtKB-SubCell"/>
</dbReference>
<keyword evidence="5 6" id="KW-0949">S-adenosyl-L-methionine</keyword>
<sequence>MTSARLYLVPTPIGNLEDMTYRAVRVLREVDWIAAEDTRRARVLLQAYDVSTRPISHHAHNEHRESSRLVERLLAGESGALITDAGMPGVSDPGFFLAREARAAGISVEVLPGASAVLTALVASGFPPEPFLFLGYVPNSSGRRVRFLQEVGDEPRTVVFFEVPHRIHRTLQTAAELWEDRQVALARELTKKFEEIVRGPASEILGSLPSTVKGEIVVVVAPKARSERKKRDSAQE</sequence>
<comment type="caution">
    <text evidence="8">The sequence shown here is derived from an EMBL/GenBank/DDBJ whole genome shotgun (WGS) entry which is preliminary data.</text>
</comment>
<comment type="similarity">
    <text evidence="6">Belongs to the methyltransferase superfamily. RsmI family.</text>
</comment>
<dbReference type="InterPro" id="IPR000878">
    <property type="entry name" value="4pyrrol_Mease"/>
</dbReference>
<keyword evidence="3 6" id="KW-0489">Methyltransferase</keyword>
<organism evidence="8 9">
    <name type="scientific">Eiseniibacteriota bacterium</name>
    <dbReference type="NCBI Taxonomy" id="2212470"/>
    <lineage>
        <taxon>Bacteria</taxon>
        <taxon>Candidatus Eiseniibacteriota</taxon>
    </lineage>
</organism>
<comment type="catalytic activity">
    <reaction evidence="6">
        <text>cytidine(1402) in 16S rRNA + S-adenosyl-L-methionine = 2'-O-methylcytidine(1402) in 16S rRNA + S-adenosyl-L-homocysteine + H(+)</text>
        <dbReference type="Rhea" id="RHEA:42924"/>
        <dbReference type="Rhea" id="RHEA-COMP:10285"/>
        <dbReference type="Rhea" id="RHEA-COMP:10286"/>
        <dbReference type="ChEBI" id="CHEBI:15378"/>
        <dbReference type="ChEBI" id="CHEBI:57856"/>
        <dbReference type="ChEBI" id="CHEBI:59789"/>
        <dbReference type="ChEBI" id="CHEBI:74495"/>
        <dbReference type="ChEBI" id="CHEBI:82748"/>
        <dbReference type="EC" id="2.1.1.198"/>
    </reaction>
</comment>
<dbReference type="FunFam" id="3.40.1010.10:FF:000007">
    <property type="entry name" value="Ribosomal RNA small subunit methyltransferase I"/>
    <property type="match status" value="1"/>
</dbReference>
<dbReference type="Proteomes" id="UP000739538">
    <property type="component" value="Unassembled WGS sequence"/>
</dbReference>
<dbReference type="HAMAP" id="MF_01877">
    <property type="entry name" value="16SrRNA_methyltr_I"/>
    <property type="match status" value="1"/>
</dbReference>
<dbReference type="InterPro" id="IPR035996">
    <property type="entry name" value="4pyrrol_Methylase_sf"/>
</dbReference>
<dbReference type="Gene3D" id="3.30.950.10">
    <property type="entry name" value="Methyltransferase, Cobalt-precorrin-4 Transmethylase, Domain 2"/>
    <property type="match status" value="1"/>
</dbReference>
<keyword evidence="1 6" id="KW-0963">Cytoplasm</keyword>
<name>A0A956SBD4_UNCEI</name>
<gene>
    <name evidence="6 8" type="primary">rsmI</name>
    <name evidence="8" type="ORF">KDA27_00650</name>
</gene>
<evidence type="ECO:0000256" key="4">
    <source>
        <dbReference type="ARBA" id="ARBA00022679"/>
    </source>
</evidence>
<comment type="function">
    <text evidence="6">Catalyzes the 2'-O-methylation of the ribose of cytidine 1402 (C1402) in 16S rRNA.</text>
</comment>
<comment type="subcellular location">
    <subcellularLocation>
        <location evidence="6">Cytoplasm</location>
    </subcellularLocation>
</comment>
<dbReference type="InterPro" id="IPR008189">
    <property type="entry name" value="rRNA_ssu_MeTfrase_I"/>
</dbReference>
<dbReference type="InterPro" id="IPR014776">
    <property type="entry name" value="4pyrrole_Mease_sub2"/>
</dbReference>
<dbReference type="EC" id="2.1.1.198" evidence="6"/>
<accession>A0A956SBD4</accession>
<evidence type="ECO:0000256" key="6">
    <source>
        <dbReference type="HAMAP-Rule" id="MF_01877"/>
    </source>
</evidence>
<dbReference type="PANTHER" id="PTHR46111:SF1">
    <property type="entry name" value="RIBOSOMAL RNA SMALL SUBUNIT METHYLTRANSFERASE I"/>
    <property type="match status" value="1"/>
</dbReference>
<dbReference type="GO" id="GO:0070677">
    <property type="term" value="F:rRNA (cytosine-2'-O-)-methyltransferase activity"/>
    <property type="evidence" value="ECO:0007669"/>
    <property type="project" value="UniProtKB-UniRule"/>
</dbReference>
<reference evidence="8" key="2">
    <citation type="journal article" date="2021" name="Microbiome">
        <title>Successional dynamics and alternative stable states in a saline activated sludge microbial community over 9 years.</title>
        <authorList>
            <person name="Wang Y."/>
            <person name="Ye J."/>
            <person name="Ju F."/>
            <person name="Liu L."/>
            <person name="Boyd J.A."/>
            <person name="Deng Y."/>
            <person name="Parks D.H."/>
            <person name="Jiang X."/>
            <person name="Yin X."/>
            <person name="Woodcroft B.J."/>
            <person name="Tyson G.W."/>
            <person name="Hugenholtz P."/>
            <person name="Polz M.F."/>
            <person name="Zhang T."/>
        </authorList>
    </citation>
    <scope>NUCLEOTIDE SEQUENCE</scope>
    <source>
        <strain evidence="8">HKST-UBA02</strain>
    </source>
</reference>
<keyword evidence="2 6" id="KW-0698">rRNA processing</keyword>